<gene>
    <name evidence="1" type="ORF">PS9374_04454</name>
</gene>
<comment type="caution">
    <text evidence="1">The sequence shown here is derived from an EMBL/GenBank/DDBJ whole genome shotgun (WGS) entry which is preliminary data.</text>
</comment>
<evidence type="ECO:0000313" key="1">
    <source>
        <dbReference type="EMBL" id="GAT68789.1"/>
    </source>
</evidence>
<dbReference type="STRING" id="161355.PS9374_04454"/>
<dbReference type="RefSeq" id="WP_068899644.1">
    <property type="nucleotide sequence ID" value="NZ_BDCX01000011.1"/>
</dbReference>
<accession>A0A171DIT1</accession>
<dbReference type="Proteomes" id="UP000077701">
    <property type="component" value="Unassembled WGS sequence"/>
</dbReference>
<sequence length="230" mass="25426">MSELTIDELHDLALKWAEHEEQARAHLARMNAPNWTVPYKLRPSYDSYGHGAALLGIAGRRVPDRLGWDEHTWTAAMRLAMEVGRAALGRPSSWADGYVGTPLLAAHMIARGCVTYLREDLGYGGFPIVDDLQAYIQTLWPTPTTASRPYAVSIALRVHRQAGELGLYPQVPVLEKLVEAGLNTGASRYAVSIGHLLWRATQDPSHRFQDLYGQALADLITLATLTGDER</sequence>
<evidence type="ECO:0000313" key="2">
    <source>
        <dbReference type="Proteomes" id="UP000077701"/>
    </source>
</evidence>
<organism evidence="1 2">
    <name type="scientific">Planomonospora sphaerica</name>
    <dbReference type="NCBI Taxonomy" id="161355"/>
    <lineage>
        <taxon>Bacteria</taxon>
        <taxon>Bacillati</taxon>
        <taxon>Actinomycetota</taxon>
        <taxon>Actinomycetes</taxon>
        <taxon>Streptosporangiales</taxon>
        <taxon>Streptosporangiaceae</taxon>
        <taxon>Planomonospora</taxon>
    </lineage>
</organism>
<protein>
    <submittedName>
        <fullName evidence="1">Uncharacterized protein</fullName>
    </submittedName>
</protein>
<keyword evidence="2" id="KW-1185">Reference proteome</keyword>
<proteinExistence type="predicted"/>
<reference evidence="2" key="2">
    <citation type="submission" date="2016-04" db="EMBL/GenBank/DDBJ databases">
        <title>Planomonospora sphaerica JCM9374 whole genome shotgun sequence.</title>
        <authorList>
            <person name="Suzuki T."/>
            <person name="Dohra H."/>
            <person name="Kodani S."/>
        </authorList>
    </citation>
    <scope>NUCLEOTIDE SEQUENCE [LARGE SCALE GENOMIC DNA]</scope>
    <source>
        <strain evidence="2">JCM 9374</strain>
    </source>
</reference>
<dbReference type="OrthoDB" id="9856884at2"/>
<dbReference type="AlphaFoldDB" id="A0A171DIT1"/>
<name>A0A171DIT1_9ACTN</name>
<dbReference type="EMBL" id="BDCX01000011">
    <property type="protein sequence ID" value="GAT68789.1"/>
    <property type="molecule type" value="Genomic_DNA"/>
</dbReference>
<reference evidence="1 2" key="1">
    <citation type="journal article" date="2016" name="Genome Announc.">
        <title>Draft Genome Sequence of Planomonospora sphaerica JCM9374, a Rare Actinomycete.</title>
        <authorList>
            <person name="Dohra H."/>
            <person name="Suzuki T."/>
            <person name="Inoue Y."/>
            <person name="Kodani S."/>
        </authorList>
    </citation>
    <scope>NUCLEOTIDE SEQUENCE [LARGE SCALE GENOMIC DNA]</scope>
    <source>
        <strain evidence="1 2">JCM 9374</strain>
    </source>
</reference>